<sequence>MLPRSSAITVRMRGVRGLRVAATAAASSRPASIAVSRALSTTPRLFIAPTPRLFTTPTAPRLSSQPSTPTRPCPACTTPIPLPASPCPSCGALVPIPLDLSLHSVLGLSDPIPAPEDMGHNPGGDFDIAAELATLPSHGFVLDVPALRLAMLRRQASLHPDRNRESDLAAALSARVNRAYEVLANPQSRAEYILSQFGHDTKETEHVADHDLLMEILDARETLEEATADEVEQLREENQAKVDDVSAAIADALATEPPDFARAKELAVELKYWVGLELAARERL</sequence>
<comment type="similarity">
    <text evidence="1">Belongs to the HscB family.</text>
</comment>
<dbReference type="Gene3D" id="1.20.1280.20">
    <property type="entry name" value="HscB, C-terminal domain"/>
    <property type="match status" value="1"/>
</dbReference>
<dbReference type="GO" id="GO:0005739">
    <property type="term" value="C:mitochondrion"/>
    <property type="evidence" value="ECO:0007669"/>
    <property type="project" value="TreeGrafter"/>
</dbReference>
<organism evidence="4 5">
    <name type="scientific">Cutaneotrichosporon spelunceum</name>
    <dbReference type="NCBI Taxonomy" id="1672016"/>
    <lineage>
        <taxon>Eukaryota</taxon>
        <taxon>Fungi</taxon>
        <taxon>Dikarya</taxon>
        <taxon>Basidiomycota</taxon>
        <taxon>Agaricomycotina</taxon>
        <taxon>Tremellomycetes</taxon>
        <taxon>Trichosporonales</taxon>
        <taxon>Trichosporonaceae</taxon>
        <taxon>Cutaneotrichosporon</taxon>
    </lineage>
</organism>
<keyword evidence="2" id="KW-0143">Chaperone</keyword>
<evidence type="ECO:0000259" key="3">
    <source>
        <dbReference type="PROSITE" id="PS50076"/>
    </source>
</evidence>
<dbReference type="GO" id="GO:0001671">
    <property type="term" value="F:ATPase activator activity"/>
    <property type="evidence" value="ECO:0007669"/>
    <property type="project" value="InterPro"/>
</dbReference>
<dbReference type="PANTHER" id="PTHR14021:SF15">
    <property type="entry name" value="IRON-SULFUR CLUSTER CO-CHAPERONE PROTEIN HSCB"/>
    <property type="match status" value="1"/>
</dbReference>
<dbReference type="InterPro" id="IPR004640">
    <property type="entry name" value="HscB"/>
</dbReference>
<dbReference type="CDD" id="cd06257">
    <property type="entry name" value="DnaJ"/>
    <property type="match status" value="1"/>
</dbReference>
<dbReference type="AlphaFoldDB" id="A0AAD3YC21"/>
<evidence type="ECO:0000256" key="1">
    <source>
        <dbReference type="ARBA" id="ARBA00010476"/>
    </source>
</evidence>
<dbReference type="SUPFAM" id="SSF46565">
    <property type="entry name" value="Chaperone J-domain"/>
    <property type="match status" value="1"/>
</dbReference>
<dbReference type="InterPro" id="IPR009073">
    <property type="entry name" value="HscB_oligo_C"/>
</dbReference>
<protein>
    <recommendedName>
        <fullName evidence="3">J domain-containing protein</fullName>
    </recommendedName>
</protein>
<accession>A0AAD3YC21</accession>
<reference evidence="4" key="2">
    <citation type="submission" date="2023-06" db="EMBL/GenBank/DDBJ databases">
        <authorList>
            <person name="Kobayashi Y."/>
            <person name="Kayamori A."/>
            <person name="Aoki K."/>
            <person name="Shiwa Y."/>
            <person name="Fujita N."/>
            <person name="Sugita T."/>
            <person name="Iwasaki W."/>
            <person name="Tanaka N."/>
            <person name="Takashima M."/>
        </authorList>
    </citation>
    <scope>NUCLEOTIDE SEQUENCE</scope>
    <source>
        <strain evidence="4">HIS016</strain>
    </source>
</reference>
<dbReference type="PROSITE" id="PS50076">
    <property type="entry name" value="DNAJ_2"/>
    <property type="match status" value="1"/>
</dbReference>
<dbReference type="PANTHER" id="PTHR14021">
    <property type="entry name" value="IRON-SULFUR CLUSTER CO-CHAPERONE PROTEIN HSCB"/>
    <property type="match status" value="1"/>
</dbReference>
<dbReference type="NCBIfam" id="TIGR00714">
    <property type="entry name" value="hscB"/>
    <property type="match status" value="1"/>
</dbReference>
<dbReference type="GO" id="GO:0051259">
    <property type="term" value="P:protein complex oligomerization"/>
    <property type="evidence" value="ECO:0007669"/>
    <property type="project" value="InterPro"/>
</dbReference>
<dbReference type="InterPro" id="IPR001623">
    <property type="entry name" value="DnaJ_domain"/>
</dbReference>
<evidence type="ECO:0000313" key="4">
    <source>
        <dbReference type="EMBL" id="GMK56678.1"/>
    </source>
</evidence>
<evidence type="ECO:0000256" key="2">
    <source>
        <dbReference type="ARBA" id="ARBA00023186"/>
    </source>
</evidence>
<comment type="caution">
    <text evidence="4">The sequence shown here is derived from an EMBL/GenBank/DDBJ whole genome shotgun (WGS) entry which is preliminary data.</text>
</comment>
<dbReference type="GO" id="GO:0044571">
    <property type="term" value="P:[2Fe-2S] cluster assembly"/>
    <property type="evidence" value="ECO:0007669"/>
    <property type="project" value="InterPro"/>
</dbReference>
<name>A0AAD3YC21_9TREE</name>
<dbReference type="InterPro" id="IPR036869">
    <property type="entry name" value="J_dom_sf"/>
</dbReference>
<feature type="domain" description="J" evidence="3">
    <location>
        <begin position="101"/>
        <end position="198"/>
    </location>
</feature>
<dbReference type="Proteomes" id="UP001222932">
    <property type="component" value="Unassembled WGS sequence"/>
</dbReference>
<dbReference type="Pfam" id="PF07743">
    <property type="entry name" value="HSCB_C"/>
    <property type="match status" value="1"/>
</dbReference>
<dbReference type="EMBL" id="BTCM01000003">
    <property type="protein sequence ID" value="GMK56678.1"/>
    <property type="molecule type" value="Genomic_DNA"/>
</dbReference>
<dbReference type="GO" id="GO:0051087">
    <property type="term" value="F:protein-folding chaperone binding"/>
    <property type="evidence" value="ECO:0007669"/>
    <property type="project" value="InterPro"/>
</dbReference>
<dbReference type="Gene3D" id="1.10.287.110">
    <property type="entry name" value="DnaJ domain"/>
    <property type="match status" value="1"/>
</dbReference>
<proteinExistence type="inferred from homology"/>
<dbReference type="SUPFAM" id="SSF47144">
    <property type="entry name" value="HSC20 (HSCB), C-terminal oligomerisation domain"/>
    <property type="match status" value="1"/>
</dbReference>
<reference evidence="4" key="1">
    <citation type="journal article" date="2023" name="BMC Genomics">
        <title>Chromosome-level genome assemblies of Cutaneotrichosporon spp. (Trichosporonales, Basidiomycota) reveal imbalanced evolution between nucleotide sequences and chromosome synteny.</title>
        <authorList>
            <person name="Kobayashi Y."/>
            <person name="Kayamori A."/>
            <person name="Aoki K."/>
            <person name="Shiwa Y."/>
            <person name="Matsutani M."/>
            <person name="Fujita N."/>
            <person name="Sugita T."/>
            <person name="Iwasaki W."/>
            <person name="Tanaka N."/>
            <person name="Takashima M."/>
        </authorList>
    </citation>
    <scope>NUCLEOTIDE SEQUENCE</scope>
    <source>
        <strain evidence="4">HIS016</strain>
    </source>
</reference>
<gene>
    <name evidence="4" type="primary">JAC1</name>
    <name evidence="4" type="ORF">CspeluHIS016_0305180</name>
</gene>
<dbReference type="InterPro" id="IPR036386">
    <property type="entry name" value="HscB_C_sf"/>
</dbReference>
<evidence type="ECO:0000313" key="5">
    <source>
        <dbReference type="Proteomes" id="UP001222932"/>
    </source>
</evidence>
<keyword evidence="5" id="KW-1185">Reference proteome</keyword>